<dbReference type="InterPro" id="IPR007273">
    <property type="entry name" value="SCAMP"/>
</dbReference>
<dbReference type="Pfam" id="PF04144">
    <property type="entry name" value="SCAMP"/>
    <property type="match status" value="1"/>
</dbReference>
<evidence type="ECO:0000256" key="1">
    <source>
        <dbReference type="ARBA" id="ARBA00004141"/>
    </source>
</evidence>
<keyword evidence="3 6" id="KW-1133">Transmembrane helix</keyword>
<evidence type="ECO:0000313" key="8">
    <source>
        <dbReference type="Proteomes" id="UP000612746"/>
    </source>
</evidence>
<sequence>MSKPNPFDDPSNPFEDPSITSALTSHREEPAYQLETDPIHANSSSFAASTDDFTGATVRQFSAPEVDPFSTVDSPYLHGSNSSTPTPGHVSGGREEELLRKERELEQRERDLEQRQLNISRQGRQPNNFPPCFPFLYLDIAVEIPPQHQGVMNWLYREWLLFEITLVLNFIACLCVLFSHPPSVTSAPTDMGVALTEMFTHTAASFFLWYRPVYNAYMKEVSLYYYFYFVFNGFHILYTFYMAVGIPSTGGAGLILLVTLFSDGYILSGVFTLLASICWLVMGVMAVFLYKKVYNQYKFAGHTFKEAKQDAFIRMGKASM</sequence>
<keyword evidence="4 6" id="KW-0472">Membrane</keyword>
<protein>
    <recommendedName>
        <fullName evidence="9">Scamp-domain-containing protein</fullName>
    </recommendedName>
</protein>
<evidence type="ECO:0008006" key="9">
    <source>
        <dbReference type="Google" id="ProtNLM"/>
    </source>
</evidence>
<feature type="transmembrane region" description="Helical" evidence="6">
    <location>
        <begin position="264"/>
        <end position="290"/>
    </location>
</feature>
<dbReference type="AlphaFoldDB" id="A0A8H7Q0P1"/>
<feature type="region of interest" description="Disordered" evidence="5">
    <location>
        <begin position="64"/>
        <end position="97"/>
    </location>
</feature>
<feature type="transmembrane region" description="Helical" evidence="6">
    <location>
        <begin position="159"/>
        <end position="179"/>
    </location>
</feature>
<evidence type="ECO:0000313" key="7">
    <source>
        <dbReference type="EMBL" id="KAG2183927.1"/>
    </source>
</evidence>
<proteinExistence type="predicted"/>
<keyword evidence="8" id="KW-1185">Reference proteome</keyword>
<dbReference type="PANTHER" id="PTHR10687:SF90">
    <property type="entry name" value="SECRETORY CARRIER MEMBRANE PROTEIN"/>
    <property type="match status" value="1"/>
</dbReference>
<feature type="transmembrane region" description="Helical" evidence="6">
    <location>
        <begin position="223"/>
        <end position="244"/>
    </location>
</feature>
<name>A0A8H7Q0P1_9FUNG</name>
<dbReference type="GO" id="GO:0015031">
    <property type="term" value="P:protein transport"/>
    <property type="evidence" value="ECO:0007669"/>
    <property type="project" value="InterPro"/>
</dbReference>
<comment type="subcellular location">
    <subcellularLocation>
        <location evidence="1">Membrane</location>
        <topology evidence="1">Multi-pass membrane protein</topology>
    </subcellularLocation>
</comment>
<dbReference type="GO" id="GO:0055038">
    <property type="term" value="C:recycling endosome membrane"/>
    <property type="evidence" value="ECO:0007669"/>
    <property type="project" value="TreeGrafter"/>
</dbReference>
<evidence type="ECO:0000256" key="6">
    <source>
        <dbReference type="SAM" id="Phobius"/>
    </source>
</evidence>
<comment type="caution">
    <text evidence="7">The sequence shown here is derived from an EMBL/GenBank/DDBJ whole genome shotgun (WGS) entry which is preliminary data.</text>
</comment>
<reference evidence="7" key="1">
    <citation type="submission" date="2020-12" db="EMBL/GenBank/DDBJ databases">
        <title>Metabolic potential, ecology and presence of endohyphal bacteria is reflected in genomic diversity of Mucoromycotina.</title>
        <authorList>
            <person name="Muszewska A."/>
            <person name="Okrasinska A."/>
            <person name="Steczkiewicz K."/>
            <person name="Drgas O."/>
            <person name="Orlowska M."/>
            <person name="Perlinska-Lenart U."/>
            <person name="Aleksandrzak-Piekarczyk T."/>
            <person name="Szatraj K."/>
            <person name="Zielenkiewicz U."/>
            <person name="Pilsyk S."/>
            <person name="Malc E."/>
            <person name="Mieczkowski P."/>
            <person name="Kruszewska J.S."/>
            <person name="Biernat P."/>
            <person name="Pawlowska J."/>
        </authorList>
    </citation>
    <scope>NUCLEOTIDE SEQUENCE</scope>
    <source>
        <strain evidence="7">WA0000051536</strain>
    </source>
</reference>
<dbReference type="EMBL" id="JAEPRA010000006">
    <property type="protein sequence ID" value="KAG2183927.1"/>
    <property type="molecule type" value="Genomic_DNA"/>
</dbReference>
<evidence type="ECO:0000256" key="2">
    <source>
        <dbReference type="ARBA" id="ARBA00022692"/>
    </source>
</evidence>
<dbReference type="PANTHER" id="PTHR10687">
    <property type="entry name" value="SECRETORY CARRIER-ASSOCIATED MEMBRANE PROTEIN SCAMP"/>
    <property type="match status" value="1"/>
</dbReference>
<feature type="region of interest" description="Disordered" evidence="5">
    <location>
        <begin position="1"/>
        <end position="49"/>
    </location>
</feature>
<gene>
    <name evidence="7" type="ORF">INT44_008938</name>
</gene>
<evidence type="ECO:0000256" key="3">
    <source>
        <dbReference type="ARBA" id="ARBA00022989"/>
    </source>
</evidence>
<evidence type="ECO:0000256" key="4">
    <source>
        <dbReference type="ARBA" id="ARBA00023136"/>
    </source>
</evidence>
<organism evidence="7 8">
    <name type="scientific">Umbelopsis vinacea</name>
    <dbReference type="NCBI Taxonomy" id="44442"/>
    <lineage>
        <taxon>Eukaryota</taxon>
        <taxon>Fungi</taxon>
        <taxon>Fungi incertae sedis</taxon>
        <taxon>Mucoromycota</taxon>
        <taxon>Mucoromycotina</taxon>
        <taxon>Umbelopsidomycetes</taxon>
        <taxon>Umbelopsidales</taxon>
        <taxon>Umbelopsidaceae</taxon>
        <taxon>Umbelopsis</taxon>
    </lineage>
</organism>
<keyword evidence="2 6" id="KW-0812">Transmembrane</keyword>
<evidence type="ECO:0000256" key="5">
    <source>
        <dbReference type="SAM" id="MobiDB-lite"/>
    </source>
</evidence>
<accession>A0A8H7Q0P1</accession>
<dbReference type="Proteomes" id="UP000612746">
    <property type="component" value="Unassembled WGS sequence"/>
</dbReference>
<dbReference type="GO" id="GO:0032588">
    <property type="term" value="C:trans-Golgi network membrane"/>
    <property type="evidence" value="ECO:0007669"/>
    <property type="project" value="TreeGrafter"/>
</dbReference>
<feature type="transmembrane region" description="Helical" evidence="6">
    <location>
        <begin position="191"/>
        <end position="211"/>
    </location>
</feature>
<dbReference type="OrthoDB" id="242866at2759"/>